<keyword evidence="2" id="KW-0175">Coiled coil</keyword>
<dbReference type="AlphaFoldDB" id="A0A9P6W7U4"/>
<dbReference type="EMBL" id="PUHQ01000004">
    <property type="protein sequence ID" value="KAG0666655.1"/>
    <property type="molecule type" value="Genomic_DNA"/>
</dbReference>
<reference evidence="5 6" key="1">
    <citation type="submission" date="2020-11" db="EMBL/GenBank/DDBJ databases">
        <title>Kefir isolates.</title>
        <authorList>
            <person name="Marcisauskas S."/>
            <person name="Kim Y."/>
            <person name="Blasche S."/>
        </authorList>
    </citation>
    <scope>NUCLEOTIDE SEQUENCE [LARGE SCALE GENOMIC DNA]</scope>
    <source>
        <strain evidence="5 6">KR</strain>
    </source>
</reference>
<evidence type="ECO:0000256" key="2">
    <source>
        <dbReference type="SAM" id="Coils"/>
    </source>
</evidence>
<dbReference type="GO" id="GO:0008270">
    <property type="term" value="F:zinc ion binding"/>
    <property type="evidence" value="ECO:0007669"/>
    <property type="project" value="UniProtKB-KW"/>
</dbReference>
<keyword evidence="1" id="KW-0479">Metal-binding</keyword>
<dbReference type="PROSITE" id="PS50103">
    <property type="entry name" value="ZF_C3H1"/>
    <property type="match status" value="1"/>
</dbReference>
<keyword evidence="1" id="KW-0862">Zinc</keyword>
<proteinExistence type="predicted"/>
<evidence type="ECO:0000259" key="4">
    <source>
        <dbReference type="PROSITE" id="PS50103"/>
    </source>
</evidence>
<feature type="region of interest" description="Disordered" evidence="3">
    <location>
        <begin position="426"/>
        <end position="492"/>
    </location>
</feature>
<evidence type="ECO:0000313" key="6">
    <source>
        <dbReference type="Proteomes" id="UP000777482"/>
    </source>
</evidence>
<dbReference type="OrthoDB" id="2528574at2759"/>
<keyword evidence="6" id="KW-1185">Reference proteome</keyword>
<organism evidence="5 6">
    <name type="scientific">Rhodotorula mucilaginosa</name>
    <name type="common">Yeast</name>
    <name type="synonym">Rhodotorula rubra</name>
    <dbReference type="NCBI Taxonomy" id="5537"/>
    <lineage>
        <taxon>Eukaryota</taxon>
        <taxon>Fungi</taxon>
        <taxon>Dikarya</taxon>
        <taxon>Basidiomycota</taxon>
        <taxon>Pucciniomycotina</taxon>
        <taxon>Microbotryomycetes</taxon>
        <taxon>Sporidiobolales</taxon>
        <taxon>Sporidiobolaceae</taxon>
        <taxon>Rhodotorula</taxon>
    </lineage>
</organism>
<dbReference type="Proteomes" id="UP000777482">
    <property type="component" value="Unassembled WGS sequence"/>
</dbReference>
<evidence type="ECO:0000313" key="5">
    <source>
        <dbReference type="EMBL" id="KAG0666655.1"/>
    </source>
</evidence>
<feature type="region of interest" description="Disordered" evidence="3">
    <location>
        <begin position="1"/>
        <end position="26"/>
    </location>
</feature>
<accession>A0A9P6W7U4</accession>
<comment type="caution">
    <text evidence="5">The sequence shown here is derived from an EMBL/GenBank/DDBJ whole genome shotgun (WGS) entry which is preliminary data.</text>
</comment>
<name>A0A9P6W7U4_RHOMI</name>
<evidence type="ECO:0000256" key="3">
    <source>
        <dbReference type="SAM" id="MobiDB-lite"/>
    </source>
</evidence>
<dbReference type="InterPro" id="IPR000571">
    <property type="entry name" value="Znf_CCCH"/>
</dbReference>
<keyword evidence="1" id="KW-0863">Zinc-finger</keyword>
<feature type="domain" description="C3H1-type" evidence="4">
    <location>
        <begin position="377"/>
        <end position="405"/>
    </location>
</feature>
<protein>
    <recommendedName>
        <fullName evidence="4">C3H1-type domain-containing protein</fullName>
    </recommendedName>
</protein>
<evidence type="ECO:0000256" key="1">
    <source>
        <dbReference type="PROSITE-ProRule" id="PRU00723"/>
    </source>
</evidence>
<feature type="region of interest" description="Disordered" evidence="3">
    <location>
        <begin position="515"/>
        <end position="537"/>
    </location>
</feature>
<sequence>MFCNPRSFFQPPHGRGPTQTSSLTDPEGATAVKSVLSGTADVLALVLLNALHSEWMRVQERNRADQDAVLAKLVDENESLRHKLETTERNLKDVRAGRKEDEAELRVVTAELQSLKAGKSGTPPFRIFESGSNAESSHLLQISESPSSISKKISYFSPRILYSANPARALFEAISRTMLEAPGLGSAEQSSTCFIFIFWCVQLRGLSGEGRATYEIDSRRSNEQFVRRCIASGLFESVRHFDVFLKNLSQTHPLLSLQILDGSVDLVRQRQSGQTARSASDKILLIEPVVSQYVPPPIRRCGLCFIRMPGVIRGHPLQADDSVSATPQLNFNKPLWQQNPPLCLDFYLDGKRCLDEACCFSHAYRLHPDVTESLRYEVSRQPCPLLAAGHSCPEGTACHFAHVCPRDPFCSQSRCRFPTWMHAQLTHTVPPGPRSARPSAAGDAKVAPPQSPSKRVFSPARHSIQPSSPFGHPLSVLSGSARGTAANTNMGHLSDAELANKLKKARQEELEYERGLAEDPFVADDARGRSLAGTEGH</sequence>
<gene>
    <name evidence="5" type="ORF">C6P46_004321</name>
</gene>
<feature type="coiled-coil region" evidence="2">
    <location>
        <begin position="70"/>
        <end position="104"/>
    </location>
</feature>
<feature type="zinc finger region" description="C3H1-type" evidence="1">
    <location>
        <begin position="377"/>
        <end position="405"/>
    </location>
</feature>